<keyword evidence="2" id="KW-1185">Reference proteome</keyword>
<dbReference type="EMBL" id="MPRL01000007">
    <property type="protein sequence ID" value="OOZ41659.1"/>
    <property type="molecule type" value="Genomic_DNA"/>
</dbReference>
<evidence type="ECO:0000313" key="2">
    <source>
        <dbReference type="Proteomes" id="UP000191110"/>
    </source>
</evidence>
<protein>
    <submittedName>
        <fullName evidence="1">Uncharacterized protein</fullName>
    </submittedName>
</protein>
<evidence type="ECO:0000313" key="1">
    <source>
        <dbReference type="EMBL" id="OOZ41659.1"/>
    </source>
</evidence>
<gene>
    <name evidence="1" type="ORF">BOW53_02985</name>
</gene>
<dbReference type="AlphaFoldDB" id="A0A1T2L976"/>
<organism evidence="1 2">
    <name type="scientific">Solemya pervernicosa gill symbiont</name>
    <dbReference type="NCBI Taxonomy" id="642797"/>
    <lineage>
        <taxon>Bacteria</taxon>
        <taxon>Pseudomonadati</taxon>
        <taxon>Pseudomonadota</taxon>
        <taxon>Gammaproteobacteria</taxon>
        <taxon>sulfur-oxidizing symbionts</taxon>
    </lineage>
</organism>
<sequence>MMQKITITSTISRCALRTWGGLCLVSEVIGVWEVLKLIWGEAHPPDKQVRVLTPYPDPLSINCSYLFD</sequence>
<accession>A0A1T2L976</accession>
<dbReference type="RefSeq" id="WP_078482606.1">
    <property type="nucleotide sequence ID" value="NZ_MPRL01000007.1"/>
</dbReference>
<dbReference type="Proteomes" id="UP000191110">
    <property type="component" value="Unassembled WGS sequence"/>
</dbReference>
<reference evidence="1 2" key="1">
    <citation type="submission" date="2016-11" db="EMBL/GenBank/DDBJ databases">
        <title>Mixed transmission modes and dynamic genome evolution in an obligate animal-bacterial symbiosis.</title>
        <authorList>
            <person name="Russell S.L."/>
            <person name="Corbett-Detig R.B."/>
            <person name="Cavanaugh C.M."/>
        </authorList>
    </citation>
    <scope>NUCLEOTIDE SEQUENCE [LARGE SCALE GENOMIC DNA]</scope>
    <source>
        <strain evidence="1">Sveles-Q1</strain>
    </source>
</reference>
<name>A0A1T2L976_9GAMM</name>
<proteinExistence type="predicted"/>
<comment type="caution">
    <text evidence="1">The sequence shown here is derived from an EMBL/GenBank/DDBJ whole genome shotgun (WGS) entry which is preliminary data.</text>
</comment>